<evidence type="ECO:0000256" key="4">
    <source>
        <dbReference type="ARBA" id="ARBA00022692"/>
    </source>
</evidence>
<feature type="transmembrane region" description="Helical" evidence="10">
    <location>
        <begin position="479"/>
        <end position="497"/>
    </location>
</feature>
<evidence type="ECO:0000256" key="9">
    <source>
        <dbReference type="SAM" id="MobiDB-lite"/>
    </source>
</evidence>
<dbReference type="Proteomes" id="UP000245609">
    <property type="component" value="Unassembled WGS sequence"/>
</dbReference>
<feature type="domain" description="SLC41A/MgtE integral membrane" evidence="11">
    <location>
        <begin position="443"/>
        <end position="553"/>
    </location>
</feature>
<evidence type="ECO:0000256" key="2">
    <source>
        <dbReference type="ARBA" id="ARBA00009749"/>
    </source>
</evidence>
<dbReference type="Pfam" id="PF01769">
    <property type="entry name" value="MgtE"/>
    <property type="match status" value="2"/>
</dbReference>
<organism evidence="12 13">
    <name type="scientific">Smittium megazygosporum</name>
    <dbReference type="NCBI Taxonomy" id="133381"/>
    <lineage>
        <taxon>Eukaryota</taxon>
        <taxon>Fungi</taxon>
        <taxon>Fungi incertae sedis</taxon>
        <taxon>Zoopagomycota</taxon>
        <taxon>Kickxellomycotina</taxon>
        <taxon>Harpellomycetes</taxon>
        <taxon>Harpellales</taxon>
        <taxon>Legeriomycetaceae</taxon>
        <taxon>Smittium</taxon>
    </lineage>
</organism>
<keyword evidence="6 10" id="KW-1133">Transmembrane helix</keyword>
<evidence type="ECO:0000256" key="8">
    <source>
        <dbReference type="ARBA" id="ARBA00023136"/>
    </source>
</evidence>
<keyword evidence="13" id="KW-1185">Reference proteome</keyword>
<name>A0A2T9Y335_9FUNG</name>
<evidence type="ECO:0000313" key="12">
    <source>
        <dbReference type="EMBL" id="PVU86756.1"/>
    </source>
</evidence>
<comment type="subcellular location">
    <subcellularLocation>
        <location evidence="1">Membrane</location>
        <topology evidence="1">Multi-pass membrane protein</topology>
    </subcellularLocation>
</comment>
<evidence type="ECO:0000256" key="3">
    <source>
        <dbReference type="ARBA" id="ARBA00022448"/>
    </source>
</evidence>
<evidence type="ECO:0000313" key="13">
    <source>
        <dbReference type="Proteomes" id="UP000245609"/>
    </source>
</evidence>
<dbReference type="InterPro" id="IPR036739">
    <property type="entry name" value="SLC41_membr_dom_sf"/>
</dbReference>
<feature type="compositionally biased region" description="Basic and acidic residues" evidence="9">
    <location>
        <begin position="1"/>
        <end position="14"/>
    </location>
</feature>
<feature type="domain" description="SLC41A/MgtE integral membrane" evidence="11">
    <location>
        <begin position="226"/>
        <end position="364"/>
    </location>
</feature>
<proteinExistence type="inferred from homology"/>
<evidence type="ECO:0000256" key="7">
    <source>
        <dbReference type="ARBA" id="ARBA00023065"/>
    </source>
</evidence>
<feature type="compositionally biased region" description="Polar residues" evidence="9">
    <location>
        <begin position="74"/>
        <end position="88"/>
    </location>
</feature>
<accession>A0A2T9Y335</accession>
<dbReference type="AlphaFoldDB" id="A0A2T9Y335"/>
<dbReference type="PANTHER" id="PTHR16228:SF7">
    <property type="entry name" value="SLC41A_MGTE INTEGRAL MEMBRANE DOMAIN-CONTAINING PROTEIN"/>
    <property type="match status" value="1"/>
</dbReference>
<feature type="transmembrane region" description="Helical" evidence="10">
    <location>
        <begin position="185"/>
        <end position="207"/>
    </location>
</feature>
<evidence type="ECO:0000256" key="6">
    <source>
        <dbReference type="ARBA" id="ARBA00022989"/>
    </source>
</evidence>
<dbReference type="GO" id="GO:0005886">
    <property type="term" value="C:plasma membrane"/>
    <property type="evidence" value="ECO:0007669"/>
    <property type="project" value="TreeGrafter"/>
</dbReference>
<feature type="transmembrane region" description="Helical" evidence="10">
    <location>
        <begin position="265"/>
        <end position="289"/>
    </location>
</feature>
<dbReference type="PANTHER" id="PTHR16228">
    <property type="entry name" value="DIVALENT CATION TRANSPORTER SOLUTE CARRIER FAMILY 41"/>
    <property type="match status" value="1"/>
</dbReference>
<feature type="region of interest" description="Disordered" evidence="9">
    <location>
        <begin position="65"/>
        <end position="88"/>
    </location>
</feature>
<dbReference type="EMBL" id="MBFS01003419">
    <property type="protein sequence ID" value="PVU86756.1"/>
    <property type="molecule type" value="Genomic_DNA"/>
</dbReference>
<dbReference type="InterPro" id="IPR045349">
    <property type="entry name" value="SLC41A1-3"/>
</dbReference>
<dbReference type="GO" id="GO:0008324">
    <property type="term" value="F:monoatomic cation transmembrane transporter activity"/>
    <property type="evidence" value="ECO:0007669"/>
    <property type="project" value="InterPro"/>
</dbReference>
<feature type="region of interest" description="Disordered" evidence="9">
    <location>
        <begin position="1"/>
        <end position="49"/>
    </location>
</feature>
<keyword evidence="5" id="KW-0460">Magnesium</keyword>
<sequence>MSRDSFLDPLHDFDSGSTHSQEQVILPLNISKPEEAFKNSNPPPVSSSDLSFDLVYSTRKNPSDLSLIPSSSDANSEPNQKLISTEQTSVTAEASFRNSNEYQNISNLLSQDLRIPDSSVRNSISSIKSSFELSTIQTNLHSSSSFPFLPPTNTSPKLLYQTSIPEIFENEPENQPKGGSFDKSMAIEVFTVLLIGIMGSVVSGYTFKSISTLRSFELAPGLFMLIPIMLNLKGNIEANLATRLATLANTGYLSVARRRNAEIKACLSIVIFQSFFLGFISSGMVSLLIPIISMDDKTPSPLSWGHQSFILIFTSLASATFGTILSGIIATATVLVCGKFQINSDNVSAPLVTSIGDLTTLLLISKFSTIAHNISFWLFFPFMTVFVLFGIFLYRNAANNPLASPYMTQGWISLIYAFLTSSISGALLEYYVPSYPLLTALSPIFNGSGQNVATIFASRLSTELHSGFVNPDTQIKTSFILLLSNFPVQLLFIAIAATTKLMNIFGLALFVFSLLYLAFSSLHVILLLAVGSISAKTAWNFDQDPDFVVNPIM</sequence>
<reference evidence="12 13" key="1">
    <citation type="journal article" date="2018" name="MBio">
        <title>Comparative Genomics Reveals the Core Gene Toolbox for the Fungus-Insect Symbiosis.</title>
        <authorList>
            <person name="Wang Y."/>
            <person name="Stata M."/>
            <person name="Wang W."/>
            <person name="Stajich J.E."/>
            <person name="White M.M."/>
            <person name="Moncalvo J.M."/>
        </authorList>
    </citation>
    <scope>NUCLEOTIDE SEQUENCE [LARGE SCALE GENOMIC DNA]</scope>
    <source>
        <strain evidence="12 13">SC-DP-2</strain>
    </source>
</reference>
<evidence type="ECO:0000256" key="1">
    <source>
        <dbReference type="ARBA" id="ARBA00004141"/>
    </source>
</evidence>
<dbReference type="Gene3D" id="1.10.357.20">
    <property type="entry name" value="SLC41 divalent cation transporters, integral membrane domain"/>
    <property type="match status" value="2"/>
</dbReference>
<protein>
    <recommendedName>
        <fullName evidence="11">SLC41A/MgtE integral membrane domain-containing protein</fullName>
    </recommendedName>
</protein>
<keyword evidence="3" id="KW-0813">Transport</keyword>
<dbReference type="SUPFAM" id="SSF161093">
    <property type="entry name" value="MgtE membrane domain-like"/>
    <property type="match status" value="2"/>
</dbReference>
<feature type="transmembrane region" description="Helical" evidence="10">
    <location>
        <begin position="504"/>
        <end position="530"/>
    </location>
</feature>
<keyword evidence="4 10" id="KW-0812">Transmembrane</keyword>
<evidence type="ECO:0000259" key="11">
    <source>
        <dbReference type="Pfam" id="PF01769"/>
    </source>
</evidence>
<comment type="similarity">
    <text evidence="2">Belongs to the SLC41A transporter family.</text>
</comment>
<evidence type="ECO:0000256" key="5">
    <source>
        <dbReference type="ARBA" id="ARBA00022842"/>
    </source>
</evidence>
<keyword evidence="8 10" id="KW-0472">Membrane</keyword>
<dbReference type="OrthoDB" id="666972at2759"/>
<feature type="transmembrane region" description="Helical" evidence="10">
    <location>
        <begin position="309"/>
        <end position="337"/>
    </location>
</feature>
<feature type="transmembrane region" description="Helical" evidence="10">
    <location>
        <begin position="414"/>
        <end position="432"/>
    </location>
</feature>
<feature type="transmembrane region" description="Helical" evidence="10">
    <location>
        <begin position="374"/>
        <end position="394"/>
    </location>
</feature>
<keyword evidence="7" id="KW-0406">Ion transport</keyword>
<dbReference type="InterPro" id="IPR006667">
    <property type="entry name" value="SLC41_membr_dom"/>
</dbReference>
<gene>
    <name evidence="12" type="ORF">BB560_006609</name>
</gene>
<comment type="caution">
    <text evidence="12">The sequence shown here is derived from an EMBL/GenBank/DDBJ whole genome shotgun (WGS) entry which is preliminary data.</text>
</comment>
<evidence type="ECO:0000256" key="10">
    <source>
        <dbReference type="SAM" id="Phobius"/>
    </source>
</evidence>